<sequence length="252" mass="28311">MAFETCTLRDTCAFFRGLQSRCFGHAGRPRWTQQRVGTMRSSTPIPGNPWPHDMLLTIEDRPNALLELLWIREAHALRLQGEDLPPLLLDTPTTVQHAALSTDTRDEWASAWPRIWHAVVAYAGPDLDSRLFVELQATAIGSTERASLLHRIVGPSWRDDFGDSAFENDSYRAWSQVGMDAQLAAMATRIEDSPERRDLPPLISAWHAGLTKIVTIPCLGEFTRRISENALLMTAGTRANSDSYRRALNTFI</sequence>
<dbReference type="Proteomes" id="UP000092582">
    <property type="component" value="Chromosome 1"/>
</dbReference>
<keyword evidence="2" id="KW-1185">Reference proteome</keyword>
<protein>
    <submittedName>
        <fullName evidence="1">Uncharacterized protein</fullName>
    </submittedName>
</protein>
<dbReference type="KEGG" id="cart:PA27867_0796"/>
<evidence type="ECO:0000313" key="2">
    <source>
        <dbReference type="Proteomes" id="UP000092582"/>
    </source>
</evidence>
<dbReference type="EMBL" id="CP016282">
    <property type="protein sequence ID" value="ANP71763.1"/>
    <property type="molecule type" value="Genomic_DNA"/>
</dbReference>
<reference evidence="1 2" key="1">
    <citation type="submission" date="2016-06" db="EMBL/GenBank/DDBJ databases">
        <title>Genome sequencing of Cryobacterium arcticum PAMC 27867.</title>
        <authorList>
            <person name="Lee J."/>
            <person name="Kim O.-S."/>
        </authorList>
    </citation>
    <scope>NUCLEOTIDE SEQUENCE [LARGE SCALE GENOMIC DNA]</scope>
    <source>
        <strain evidence="1 2">PAMC 27867</strain>
    </source>
</reference>
<evidence type="ECO:0000313" key="1">
    <source>
        <dbReference type="EMBL" id="ANP71763.1"/>
    </source>
</evidence>
<dbReference type="AlphaFoldDB" id="A0A1B1BGY3"/>
<accession>A0A1B1BGY3</accession>
<gene>
    <name evidence="1" type="ORF">PA27867_0796</name>
</gene>
<organism evidence="1 2">
    <name type="scientific">Cryobacterium arcticum</name>
    <dbReference type="NCBI Taxonomy" id="670052"/>
    <lineage>
        <taxon>Bacteria</taxon>
        <taxon>Bacillati</taxon>
        <taxon>Actinomycetota</taxon>
        <taxon>Actinomycetes</taxon>
        <taxon>Micrococcales</taxon>
        <taxon>Microbacteriaceae</taxon>
        <taxon>Cryobacterium</taxon>
    </lineage>
</organism>
<name>A0A1B1BGY3_9MICO</name>
<proteinExistence type="predicted"/>